<organism evidence="1 2">
    <name type="scientific">Acidithiobacillus ferriphilus</name>
    <dbReference type="NCBI Taxonomy" id="1689834"/>
    <lineage>
        <taxon>Bacteria</taxon>
        <taxon>Pseudomonadati</taxon>
        <taxon>Pseudomonadota</taxon>
        <taxon>Acidithiobacillia</taxon>
        <taxon>Acidithiobacillales</taxon>
        <taxon>Acidithiobacillaceae</taxon>
        <taxon>Acidithiobacillus</taxon>
    </lineage>
</organism>
<dbReference type="EMBL" id="JAQGFR010000272">
    <property type="protein sequence ID" value="MEB8515252.1"/>
    <property type="molecule type" value="Genomic_DNA"/>
</dbReference>
<protein>
    <submittedName>
        <fullName evidence="1">Uncharacterized protein</fullName>
    </submittedName>
</protein>
<gene>
    <name evidence="1" type="ORF">OW717_14540</name>
</gene>
<dbReference type="RefSeq" id="WP_226834399.1">
    <property type="nucleotide sequence ID" value="NZ_JAAZTX010000064.1"/>
</dbReference>
<sequence length="80" mass="9220">MTSTAPTPPQMYERLQIAILTPEQMHLHWADAGTGTHFMELVMPLEWEEAADGDYLRCRVLAESIVLRVRADLIKTCRHR</sequence>
<keyword evidence="2" id="KW-1185">Reference proteome</keyword>
<reference evidence="1 2" key="1">
    <citation type="submission" date="2022-11" db="EMBL/GenBank/DDBJ databases">
        <title>Comparative genomics analysis of Acidithiobacillus ferriphilus.</title>
        <authorList>
            <person name="Ma L."/>
        </authorList>
    </citation>
    <scope>NUCLEOTIDE SEQUENCE [LARGE SCALE GENOMIC DNA]</scope>
    <source>
        <strain evidence="1 2">DY15</strain>
    </source>
</reference>
<evidence type="ECO:0000313" key="2">
    <source>
        <dbReference type="Proteomes" id="UP001308776"/>
    </source>
</evidence>
<proteinExistence type="predicted"/>
<comment type="caution">
    <text evidence="1">The sequence shown here is derived from an EMBL/GenBank/DDBJ whole genome shotgun (WGS) entry which is preliminary data.</text>
</comment>
<accession>A0ABU6FT63</accession>
<evidence type="ECO:0000313" key="1">
    <source>
        <dbReference type="EMBL" id="MEB8515252.1"/>
    </source>
</evidence>
<name>A0ABU6FT63_9PROT</name>
<dbReference type="Proteomes" id="UP001308776">
    <property type="component" value="Unassembled WGS sequence"/>
</dbReference>